<reference evidence="2 3" key="1">
    <citation type="journal article" date="2017" name="Int. J. Syst. Evol. Microbiol.">
        <title>Marinicauda algicola sp. nov., isolated from a marine red alga Rhodosorus marinus.</title>
        <authorList>
            <person name="Jeong S.E."/>
            <person name="Jeon S.H."/>
            <person name="Chun B.H."/>
            <person name="Kim D.W."/>
            <person name="Jeon C.O."/>
        </authorList>
    </citation>
    <scope>NUCLEOTIDE SEQUENCE [LARGE SCALE GENOMIC DNA]</scope>
    <source>
        <strain evidence="2 3">JCM 31718</strain>
    </source>
</reference>
<dbReference type="AlphaFoldDB" id="A0A4S2H399"/>
<protein>
    <submittedName>
        <fullName evidence="2">Uncharacterized protein</fullName>
    </submittedName>
</protein>
<organism evidence="2 3">
    <name type="scientific">Marinicauda algicola</name>
    <dbReference type="NCBI Taxonomy" id="2029849"/>
    <lineage>
        <taxon>Bacteria</taxon>
        <taxon>Pseudomonadati</taxon>
        <taxon>Pseudomonadota</taxon>
        <taxon>Alphaproteobacteria</taxon>
        <taxon>Maricaulales</taxon>
        <taxon>Maricaulaceae</taxon>
        <taxon>Marinicauda</taxon>
    </lineage>
</organism>
<accession>A0A4S2H399</accession>
<proteinExistence type="predicted"/>
<dbReference type="EMBL" id="SRXW01000001">
    <property type="protein sequence ID" value="TGY90085.1"/>
    <property type="molecule type" value="Genomic_DNA"/>
</dbReference>
<evidence type="ECO:0000313" key="3">
    <source>
        <dbReference type="Proteomes" id="UP000308054"/>
    </source>
</evidence>
<name>A0A4S2H399_9PROT</name>
<keyword evidence="3" id="KW-1185">Reference proteome</keyword>
<dbReference type="OrthoDB" id="821805at2"/>
<dbReference type="Proteomes" id="UP000308054">
    <property type="component" value="Unassembled WGS sequence"/>
</dbReference>
<sequence>MRFLRPAAMVVEGMPGRIMILQNLAKAIREQNYYAVFLEFVIVIAGVVIGFQINAWNEGRMRAASADAARANLVANLRRDIAEFEERDAYYQGLSEHADTVLAVMEAPDRLAEIGEWRFLESSFRLGQTWPFSQSRQVYRELEGKGDLDLIGGPDVRLALAGYYDSWAPEFGVTVVRAEPYRERVRQRMPMALQVYIGETCRGGEIDNWSKLAADEDRTVNIPRCPAPDEAALIAEVAGDLARDRHLLELARGAVAQMNTTRSVLALITHDAERVIAQIEGAE</sequence>
<keyword evidence="1" id="KW-1133">Transmembrane helix</keyword>
<gene>
    <name evidence="2" type="ORF">E5163_02860</name>
</gene>
<feature type="transmembrane region" description="Helical" evidence="1">
    <location>
        <begin position="33"/>
        <end position="53"/>
    </location>
</feature>
<dbReference type="RefSeq" id="WP_135994584.1">
    <property type="nucleotide sequence ID" value="NZ_CP071057.1"/>
</dbReference>
<evidence type="ECO:0000313" key="2">
    <source>
        <dbReference type="EMBL" id="TGY90085.1"/>
    </source>
</evidence>
<evidence type="ECO:0000256" key="1">
    <source>
        <dbReference type="SAM" id="Phobius"/>
    </source>
</evidence>
<comment type="caution">
    <text evidence="2">The sequence shown here is derived from an EMBL/GenBank/DDBJ whole genome shotgun (WGS) entry which is preliminary data.</text>
</comment>
<keyword evidence="1" id="KW-0812">Transmembrane</keyword>
<keyword evidence="1" id="KW-0472">Membrane</keyword>